<organism evidence="3">
    <name type="scientific">Vannella robusta</name>
    <dbReference type="NCBI Taxonomy" id="1487602"/>
    <lineage>
        <taxon>Eukaryota</taxon>
        <taxon>Amoebozoa</taxon>
        <taxon>Discosea</taxon>
        <taxon>Flabellinia</taxon>
        <taxon>Vannellidae</taxon>
        <taxon>Vannella</taxon>
    </lineage>
</organism>
<evidence type="ECO:0000256" key="2">
    <source>
        <dbReference type="ARBA" id="ARBA00023134"/>
    </source>
</evidence>
<dbReference type="Pfam" id="PF00071">
    <property type="entry name" value="Ras"/>
    <property type="match status" value="1"/>
</dbReference>
<sequence length="187" mass="20944">MLSHQVIVQGCGSVGKSAITIRFVHDMFVSKYDPTIEDSYRKPFQLAGEHFVLEIVDTAGTDQFASMRDLYMKNGDAFLLVCAIDKRASIEDIKQLRSEILDIKNGQPPMVIAVNKVDLPVERHEISEAEIQQLSKRFNVPYFFTSAANNTNINEVFVSLSEQIVQGVLSGSKKSRNMKKSSRCALL</sequence>
<dbReference type="GO" id="GO:0003924">
    <property type="term" value="F:GTPase activity"/>
    <property type="evidence" value="ECO:0007669"/>
    <property type="project" value="InterPro"/>
</dbReference>
<dbReference type="GO" id="GO:0007165">
    <property type="term" value="P:signal transduction"/>
    <property type="evidence" value="ECO:0007669"/>
    <property type="project" value="InterPro"/>
</dbReference>
<dbReference type="PROSITE" id="PS51421">
    <property type="entry name" value="RAS"/>
    <property type="match status" value="1"/>
</dbReference>
<dbReference type="CDD" id="cd00876">
    <property type="entry name" value="Ras"/>
    <property type="match status" value="1"/>
</dbReference>
<dbReference type="InterPro" id="IPR005225">
    <property type="entry name" value="Small_GTP-bd"/>
</dbReference>
<dbReference type="PROSITE" id="PS51419">
    <property type="entry name" value="RAB"/>
    <property type="match status" value="1"/>
</dbReference>
<reference evidence="3" key="1">
    <citation type="submission" date="2021-01" db="EMBL/GenBank/DDBJ databases">
        <authorList>
            <person name="Corre E."/>
            <person name="Pelletier E."/>
            <person name="Niang G."/>
            <person name="Scheremetjew M."/>
            <person name="Finn R."/>
            <person name="Kale V."/>
            <person name="Holt S."/>
            <person name="Cochrane G."/>
            <person name="Meng A."/>
            <person name="Brown T."/>
            <person name="Cohen L."/>
        </authorList>
    </citation>
    <scope>NUCLEOTIDE SEQUENCE</scope>
    <source>
        <strain evidence="3">DIVA3 518/3/11/1/6</strain>
    </source>
</reference>
<dbReference type="SMART" id="SM00174">
    <property type="entry name" value="RHO"/>
    <property type="match status" value="1"/>
</dbReference>
<dbReference type="InterPro" id="IPR027417">
    <property type="entry name" value="P-loop_NTPase"/>
</dbReference>
<dbReference type="SUPFAM" id="SSF52540">
    <property type="entry name" value="P-loop containing nucleoside triphosphate hydrolases"/>
    <property type="match status" value="1"/>
</dbReference>
<gene>
    <name evidence="3" type="ORF">VSP0166_LOCUS16017</name>
</gene>
<dbReference type="FunFam" id="3.40.50.300:FF:001423">
    <property type="entry name" value="Ras family GTPase"/>
    <property type="match status" value="1"/>
</dbReference>
<dbReference type="SMART" id="SM00175">
    <property type="entry name" value="RAB"/>
    <property type="match status" value="1"/>
</dbReference>
<protein>
    <submittedName>
        <fullName evidence="3">Uncharacterized protein</fullName>
    </submittedName>
</protein>
<accession>A0A7S4MQX2</accession>
<dbReference type="GO" id="GO:0016020">
    <property type="term" value="C:membrane"/>
    <property type="evidence" value="ECO:0007669"/>
    <property type="project" value="InterPro"/>
</dbReference>
<dbReference type="SMART" id="SM00173">
    <property type="entry name" value="RAS"/>
    <property type="match status" value="1"/>
</dbReference>
<dbReference type="NCBIfam" id="TIGR00231">
    <property type="entry name" value="small_GTP"/>
    <property type="match status" value="1"/>
</dbReference>
<dbReference type="PRINTS" id="PR00449">
    <property type="entry name" value="RASTRNSFRMNG"/>
</dbReference>
<dbReference type="EMBL" id="HBKP01022957">
    <property type="protein sequence ID" value="CAE2237289.1"/>
    <property type="molecule type" value="Transcribed_RNA"/>
</dbReference>
<dbReference type="GO" id="GO:0005525">
    <property type="term" value="F:GTP binding"/>
    <property type="evidence" value="ECO:0007669"/>
    <property type="project" value="UniProtKB-KW"/>
</dbReference>
<dbReference type="InterPro" id="IPR020849">
    <property type="entry name" value="Small_GTPase_Ras-type"/>
</dbReference>
<evidence type="ECO:0000256" key="1">
    <source>
        <dbReference type="ARBA" id="ARBA00022741"/>
    </source>
</evidence>
<dbReference type="InterPro" id="IPR001806">
    <property type="entry name" value="Small_GTPase"/>
</dbReference>
<dbReference type="AlphaFoldDB" id="A0A7S4MQX2"/>
<dbReference type="Gene3D" id="3.40.50.300">
    <property type="entry name" value="P-loop containing nucleotide triphosphate hydrolases"/>
    <property type="match status" value="1"/>
</dbReference>
<keyword evidence="2" id="KW-0342">GTP-binding</keyword>
<dbReference type="PANTHER" id="PTHR24070">
    <property type="entry name" value="RAS, DI-RAS, AND RHEB FAMILY MEMBERS OF SMALL GTPASE SUPERFAMILY"/>
    <property type="match status" value="1"/>
</dbReference>
<evidence type="ECO:0000313" key="3">
    <source>
        <dbReference type="EMBL" id="CAE2237289.1"/>
    </source>
</evidence>
<proteinExistence type="predicted"/>
<keyword evidence="1" id="KW-0547">Nucleotide-binding</keyword>
<name>A0A7S4MQX2_9EUKA</name>